<evidence type="ECO:0000256" key="2">
    <source>
        <dbReference type="ARBA" id="ARBA00022475"/>
    </source>
</evidence>
<keyword evidence="4 6" id="KW-1133">Transmembrane helix</keyword>
<feature type="transmembrane region" description="Helical" evidence="6">
    <location>
        <begin position="531"/>
        <end position="555"/>
    </location>
</feature>
<keyword evidence="3 6" id="KW-0812">Transmembrane</keyword>
<sequence length="653" mass="73228">MTLFELVLRSMRKNMKHYYLYFFVFIFCTSLYFVFATLQHDASIPDRMNGSSVFSQSFLAAGVLLLFIVTVFTIYANRLFLNRRSKEIGLYQLIGLTKRGVARFLLLENILLGLGALVVGIVCGALVYRIFLLLINSLLGFEGPVTVKFSLSAIYQTAAVFAALILFTSIQILWITYRTTLIDLFQAEKRHEHPSTPASAVNAVLALLGIALILYGYWHAGQISENTLLLDSLAILGSIIAGTYLLFRVTIGWLFDRIRRGANGHLGLIRALSLAPLMHRMKGQANSLTMITVLSAMTLTMVAAAYSFYYSAGRDTRNALPYDFAIENGETNAAKQFGEDLEAKGIRFVHQRVEAIRLRGKISELPSQAPVEETTLLVMPAEQLRQTGADVAVPVPRDAVMYNGNAKIDKLTQAQSHFPKTIELDPLMSGDRLHLTEIVNRFAMNYNVYGDQLVVSESTFKALKARMIALPQYEQELKEEYPRYATVSFDTFQVPDKSQRKDASEAYASYVPEGSHPFDFEREYRDKLQSFGLLIFITGFLGLVFLISTGSMLYFKQMTEAEQEKHSFIILRQLGFETKDILRGIMRKQLFVFTIPLALGIAHAAFAVKTVSVLVPSSIIVPSATAMGGYVLIYFIFVLLTMGYYKKIVNNAM</sequence>
<name>A0ABS3W7Y0_9BACL</name>
<accession>A0ABS3W7Y0</accession>
<keyword evidence="2 6" id="KW-1003">Cell membrane</keyword>
<evidence type="ECO:0000256" key="1">
    <source>
        <dbReference type="ARBA" id="ARBA00004651"/>
    </source>
</evidence>
<feature type="transmembrane region" description="Helical" evidence="6">
    <location>
        <begin position="18"/>
        <end position="38"/>
    </location>
</feature>
<comment type="similarity">
    <text evidence="6">Belongs to the ABC-4 integral membrane protein family.</text>
</comment>
<dbReference type="InterPro" id="IPR003838">
    <property type="entry name" value="ABC3_permease_C"/>
</dbReference>
<evidence type="ECO:0000256" key="5">
    <source>
        <dbReference type="ARBA" id="ARBA00023136"/>
    </source>
</evidence>
<dbReference type="PANTHER" id="PTHR46795:SF3">
    <property type="entry name" value="ABC TRANSPORTER PERMEASE"/>
    <property type="match status" value="1"/>
</dbReference>
<reference evidence="8 9" key="1">
    <citation type="submission" date="2021-03" db="EMBL/GenBank/DDBJ databases">
        <title>Paenibacillus artemisicola MWE-103 whole genome sequence.</title>
        <authorList>
            <person name="Ham Y.J."/>
        </authorList>
    </citation>
    <scope>NUCLEOTIDE SEQUENCE [LARGE SCALE GENOMIC DNA]</scope>
    <source>
        <strain evidence="8 9">MWE-103</strain>
    </source>
</reference>
<proteinExistence type="inferred from homology"/>
<dbReference type="Pfam" id="PF02687">
    <property type="entry name" value="FtsX"/>
    <property type="match status" value="2"/>
</dbReference>
<evidence type="ECO:0000313" key="8">
    <source>
        <dbReference type="EMBL" id="MBO7744408.1"/>
    </source>
</evidence>
<organism evidence="8 9">
    <name type="scientific">Paenibacillus artemisiicola</name>
    <dbReference type="NCBI Taxonomy" id="1172618"/>
    <lineage>
        <taxon>Bacteria</taxon>
        <taxon>Bacillati</taxon>
        <taxon>Bacillota</taxon>
        <taxon>Bacilli</taxon>
        <taxon>Bacillales</taxon>
        <taxon>Paenibacillaceae</taxon>
        <taxon>Paenibacillus</taxon>
    </lineage>
</organism>
<comment type="caution">
    <text evidence="8">The sequence shown here is derived from an EMBL/GenBank/DDBJ whole genome shotgun (WGS) entry which is preliminary data.</text>
</comment>
<dbReference type="Proteomes" id="UP000670947">
    <property type="component" value="Unassembled WGS sequence"/>
</dbReference>
<feature type="transmembrane region" description="Helical" evidence="6">
    <location>
        <begin position="58"/>
        <end position="80"/>
    </location>
</feature>
<evidence type="ECO:0000313" key="9">
    <source>
        <dbReference type="Proteomes" id="UP000670947"/>
    </source>
</evidence>
<feature type="domain" description="ABC3 transporter permease C-terminal" evidence="7">
    <location>
        <begin position="540"/>
        <end position="649"/>
    </location>
</feature>
<dbReference type="PIRSF" id="PIRSF018968">
    <property type="entry name" value="ABC_permease_BceB"/>
    <property type="match status" value="1"/>
</dbReference>
<feature type="transmembrane region" description="Helical" evidence="6">
    <location>
        <begin position="101"/>
        <end position="134"/>
    </location>
</feature>
<dbReference type="PANTHER" id="PTHR46795">
    <property type="entry name" value="ABC TRANSPORTER PERMEASE-RELATED-RELATED"/>
    <property type="match status" value="1"/>
</dbReference>
<feature type="transmembrane region" description="Helical" evidence="6">
    <location>
        <begin position="288"/>
        <end position="309"/>
    </location>
</feature>
<feature type="domain" description="ABC3 transporter permease C-terminal" evidence="7">
    <location>
        <begin position="61"/>
        <end position="176"/>
    </location>
</feature>
<keyword evidence="5 6" id="KW-0472">Membrane</keyword>
<keyword evidence="6" id="KW-0813">Transport</keyword>
<protein>
    <submittedName>
        <fullName evidence="8">FtsX-like permease family protein</fullName>
    </submittedName>
</protein>
<dbReference type="EMBL" id="JAGGDJ010000004">
    <property type="protein sequence ID" value="MBO7744408.1"/>
    <property type="molecule type" value="Genomic_DNA"/>
</dbReference>
<feature type="transmembrane region" description="Helical" evidence="6">
    <location>
        <begin position="154"/>
        <end position="177"/>
    </location>
</feature>
<evidence type="ECO:0000256" key="4">
    <source>
        <dbReference type="ARBA" id="ARBA00022989"/>
    </source>
</evidence>
<feature type="transmembrane region" description="Helical" evidence="6">
    <location>
        <begin position="590"/>
        <end position="608"/>
    </location>
</feature>
<evidence type="ECO:0000256" key="6">
    <source>
        <dbReference type="PIRNR" id="PIRNR018968"/>
    </source>
</evidence>
<dbReference type="InterPro" id="IPR052536">
    <property type="entry name" value="ABC-4_Integral_Memb_Prot"/>
</dbReference>
<feature type="transmembrane region" description="Helical" evidence="6">
    <location>
        <begin position="198"/>
        <end position="218"/>
    </location>
</feature>
<feature type="transmembrane region" description="Helical" evidence="6">
    <location>
        <begin position="233"/>
        <end position="255"/>
    </location>
</feature>
<keyword evidence="9" id="KW-1185">Reference proteome</keyword>
<feature type="transmembrane region" description="Helical" evidence="6">
    <location>
        <begin position="620"/>
        <end position="645"/>
    </location>
</feature>
<dbReference type="InterPro" id="IPR027022">
    <property type="entry name" value="ABC_permease_BceB-typ"/>
</dbReference>
<gene>
    <name evidence="8" type="ORF">I8J29_09395</name>
</gene>
<evidence type="ECO:0000256" key="3">
    <source>
        <dbReference type="ARBA" id="ARBA00022692"/>
    </source>
</evidence>
<comment type="subcellular location">
    <subcellularLocation>
        <location evidence="1 6">Cell membrane</location>
        <topology evidence="1 6">Multi-pass membrane protein</topology>
    </subcellularLocation>
</comment>
<evidence type="ECO:0000259" key="7">
    <source>
        <dbReference type="Pfam" id="PF02687"/>
    </source>
</evidence>